<evidence type="ECO:0000313" key="2">
    <source>
        <dbReference type="Proteomes" id="UP000194873"/>
    </source>
</evidence>
<evidence type="ECO:0008006" key="3">
    <source>
        <dbReference type="Google" id="ProtNLM"/>
    </source>
</evidence>
<sequence>MSLSALAQTAAPESQTTVPLASTRKTLIKLGLGVVGRGYAFNGFNDRFYVPLSLELEHQLNERFSVYGGVNGSFRVTSNQDYYTPFVNRVVGLLGGRYYYNQQRRVQEGKAAGPFVGNYLALQASSDFVPYSLPYSYQKSNLRYSYSTLSALWGMQRRLGRFLLYDVNAGLGVSNPSSFNGFDSVNGGPSYKRKPKLRPELNVRFSLVH</sequence>
<evidence type="ECO:0000313" key="1">
    <source>
        <dbReference type="EMBL" id="OUJ71656.1"/>
    </source>
</evidence>
<protein>
    <recommendedName>
        <fullName evidence="3">Outer membrane protein beta-barrel domain-containing protein</fullName>
    </recommendedName>
</protein>
<gene>
    <name evidence="1" type="ORF">BXP70_21495</name>
</gene>
<proteinExistence type="predicted"/>
<comment type="caution">
    <text evidence="1">The sequence shown here is derived from an EMBL/GenBank/DDBJ whole genome shotgun (WGS) entry which is preliminary data.</text>
</comment>
<name>A0A243W8W1_9BACT</name>
<dbReference type="Proteomes" id="UP000194873">
    <property type="component" value="Unassembled WGS sequence"/>
</dbReference>
<keyword evidence="2" id="KW-1185">Reference proteome</keyword>
<organism evidence="1 2">
    <name type="scientific">Hymenobacter crusticola</name>
    <dbReference type="NCBI Taxonomy" id="1770526"/>
    <lineage>
        <taxon>Bacteria</taxon>
        <taxon>Pseudomonadati</taxon>
        <taxon>Bacteroidota</taxon>
        <taxon>Cytophagia</taxon>
        <taxon>Cytophagales</taxon>
        <taxon>Hymenobacteraceae</taxon>
        <taxon>Hymenobacter</taxon>
    </lineage>
</organism>
<dbReference type="EMBL" id="MTSE01000015">
    <property type="protein sequence ID" value="OUJ71656.1"/>
    <property type="molecule type" value="Genomic_DNA"/>
</dbReference>
<dbReference type="AlphaFoldDB" id="A0A243W8W1"/>
<accession>A0A243W8W1</accession>
<reference evidence="1 2" key="1">
    <citation type="submission" date="2017-01" db="EMBL/GenBank/DDBJ databases">
        <title>A new Hymenobacter.</title>
        <authorList>
            <person name="Liang Y."/>
            <person name="Feng F."/>
        </authorList>
    </citation>
    <scope>NUCLEOTIDE SEQUENCE [LARGE SCALE GENOMIC DNA]</scope>
    <source>
        <strain evidence="1">MIMBbqt21</strain>
    </source>
</reference>